<feature type="transmembrane region" description="Helical" evidence="7">
    <location>
        <begin position="68"/>
        <end position="87"/>
    </location>
</feature>
<feature type="transmembrane region" description="Helical" evidence="7">
    <location>
        <begin position="99"/>
        <end position="120"/>
    </location>
</feature>
<evidence type="ECO:0000256" key="3">
    <source>
        <dbReference type="ARBA" id="ARBA00022475"/>
    </source>
</evidence>
<feature type="transmembrane region" description="Helical" evidence="7">
    <location>
        <begin position="396"/>
        <end position="423"/>
    </location>
</feature>
<feature type="transmembrane region" description="Helical" evidence="7">
    <location>
        <begin position="366"/>
        <end position="384"/>
    </location>
</feature>
<evidence type="ECO:0008006" key="10">
    <source>
        <dbReference type="Google" id="ProtNLM"/>
    </source>
</evidence>
<comment type="similarity">
    <text evidence="2">Belongs to the polysaccharide synthase family.</text>
</comment>
<dbReference type="Pfam" id="PF13440">
    <property type="entry name" value="Polysacc_synt_3"/>
    <property type="match status" value="1"/>
</dbReference>
<gene>
    <name evidence="8" type="ORF">OO17_03390</name>
</gene>
<dbReference type="InterPro" id="IPR050833">
    <property type="entry name" value="Poly_Biosynth_Transport"/>
</dbReference>
<feature type="transmembrane region" description="Helical" evidence="7">
    <location>
        <begin position="429"/>
        <end position="448"/>
    </location>
</feature>
<evidence type="ECO:0000256" key="2">
    <source>
        <dbReference type="ARBA" id="ARBA00007430"/>
    </source>
</evidence>
<dbReference type="OrthoDB" id="7605542at2"/>
<name>A0A0D7F489_RHOPL</name>
<comment type="caution">
    <text evidence="8">The sequence shown here is derived from an EMBL/GenBank/DDBJ whole genome shotgun (WGS) entry which is preliminary data.</text>
</comment>
<evidence type="ECO:0000256" key="4">
    <source>
        <dbReference type="ARBA" id="ARBA00022692"/>
    </source>
</evidence>
<feature type="transmembrane region" description="Helical" evidence="7">
    <location>
        <begin position="307"/>
        <end position="327"/>
    </location>
</feature>
<proteinExistence type="inferred from homology"/>
<feature type="transmembrane region" description="Helical" evidence="7">
    <location>
        <begin position="27"/>
        <end position="47"/>
    </location>
</feature>
<dbReference type="RefSeq" id="WP_044405673.1">
    <property type="nucleotide sequence ID" value="NZ_JXXE01000060.1"/>
</dbReference>
<evidence type="ECO:0000256" key="6">
    <source>
        <dbReference type="ARBA" id="ARBA00023136"/>
    </source>
</evidence>
<dbReference type="GO" id="GO:0005886">
    <property type="term" value="C:plasma membrane"/>
    <property type="evidence" value="ECO:0007669"/>
    <property type="project" value="UniProtKB-SubCell"/>
</dbReference>
<feature type="transmembrane region" description="Helical" evidence="7">
    <location>
        <begin position="210"/>
        <end position="231"/>
    </location>
</feature>
<comment type="subcellular location">
    <subcellularLocation>
        <location evidence="1">Cell membrane</location>
        <topology evidence="1">Multi-pass membrane protein</topology>
    </subcellularLocation>
</comment>
<organism evidence="8 9">
    <name type="scientific">Rhodopseudomonas palustris</name>
    <dbReference type="NCBI Taxonomy" id="1076"/>
    <lineage>
        <taxon>Bacteria</taxon>
        <taxon>Pseudomonadati</taxon>
        <taxon>Pseudomonadota</taxon>
        <taxon>Alphaproteobacteria</taxon>
        <taxon>Hyphomicrobiales</taxon>
        <taxon>Nitrobacteraceae</taxon>
        <taxon>Rhodopseudomonas</taxon>
    </lineage>
</organism>
<evidence type="ECO:0000256" key="5">
    <source>
        <dbReference type="ARBA" id="ARBA00022989"/>
    </source>
</evidence>
<protein>
    <recommendedName>
        <fullName evidence="10">Polysaccharide biosynthesis protein</fullName>
    </recommendedName>
</protein>
<evidence type="ECO:0000256" key="1">
    <source>
        <dbReference type="ARBA" id="ARBA00004651"/>
    </source>
</evidence>
<keyword evidence="6 7" id="KW-0472">Membrane</keyword>
<dbReference type="PANTHER" id="PTHR30250:SF10">
    <property type="entry name" value="LIPOPOLYSACCHARIDE BIOSYNTHESIS PROTEIN WZXC"/>
    <property type="match status" value="1"/>
</dbReference>
<dbReference type="EMBL" id="JXXE01000060">
    <property type="protein sequence ID" value="KIZ47616.1"/>
    <property type="molecule type" value="Genomic_DNA"/>
</dbReference>
<keyword evidence="5 7" id="KW-1133">Transmembrane helix</keyword>
<feature type="transmembrane region" description="Helical" evidence="7">
    <location>
        <begin position="132"/>
        <end position="158"/>
    </location>
</feature>
<reference evidence="8 9" key="1">
    <citation type="submission" date="2014-11" db="EMBL/GenBank/DDBJ databases">
        <title>Genomics and ecophysiology of heterotrophic nitrogen fixing bacteria isolated from estuarine surface water.</title>
        <authorList>
            <person name="Bentzon-Tilia M."/>
            <person name="Severin I."/>
            <person name="Hansen L.H."/>
            <person name="Riemann L."/>
        </authorList>
    </citation>
    <scope>NUCLEOTIDE SEQUENCE [LARGE SCALE GENOMIC DNA]</scope>
    <source>
        <strain evidence="8 9">BAL398</strain>
    </source>
</reference>
<accession>A0A0D7F489</accession>
<dbReference type="AlphaFoldDB" id="A0A0D7F489"/>
<evidence type="ECO:0000313" key="8">
    <source>
        <dbReference type="EMBL" id="KIZ47616.1"/>
    </source>
</evidence>
<evidence type="ECO:0000256" key="7">
    <source>
        <dbReference type="SAM" id="Phobius"/>
    </source>
</evidence>
<feature type="transmembrane region" description="Helical" evidence="7">
    <location>
        <begin position="339"/>
        <end position="360"/>
    </location>
</feature>
<dbReference type="PANTHER" id="PTHR30250">
    <property type="entry name" value="PST FAMILY PREDICTED COLANIC ACID TRANSPORTER"/>
    <property type="match status" value="1"/>
</dbReference>
<dbReference type="Proteomes" id="UP000032515">
    <property type="component" value="Unassembled WGS sequence"/>
</dbReference>
<feature type="transmembrane region" description="Helical" evidence="7">
    <location>
        <begin position="272"/>
        <end position="295"/>
    </location>
</feature>
<evidence type="ECO:0000313" key="9">
    <source>
        <dbReference type="Proteomes" id="UP000032515"/>
    </source>
</evidence>
<keyword evidence="3" id="KW-1003">Cell membrane</keyword>
<keyword evidence="4 7" id="KW-0812">Transmembrane</keyword>
<sequence>MDTVGRLALLTVSTAICSRLLTPRDFGLAALVLTVVALGSVIVGAPFEEALAQRSVLRRVHLRAALTGSWLIGLVLVVAAVPAGYLLAHLYGEPEIATLLPVAMCSVFFSGHSDVMTGLARRLRRFNDVSAATLFGHLIGIPISVVMAMTGFGLWALIAQRLLVVIIRAVVLQWRIRIFILPQLSLKNLAGMGRYGTLTLLDRVIDSMTYVAFNYLVGAFYGLATLGYVNVAMRLIEPVRGAIGATSHNLAFSWFAAVQKDRSRLLRRVSELVSLASLAIVPIFIGMAAVMPTLLPLVSGPGWDESVKIAVCLGIGSAIMMPSRLIYSAFSATARPEFSLVANCVAFAGTLLVLVSTVSLGPISVGLSRIAGDVLQAAIAICVSPRNFGWSRSARFHALAPAWGLAIVMGVLVGILGIAPPILDRSLTLAMLVVFGMATYTVLLFVFARDDLARMIAVWPARRASHS</sequence>
<dbReference type="PATRIC" id="fig|1076.23.peg.6125"/>